<evidence type="ECO:0000259" key="1">
    <source>
        <dbReference type="Pfam" id="PF13966"/>
    </source>
</evidence>
<proteinExistence type="predicted"/>
<reference evidence="2 3" key="1">
    <citation type="journal article" date="2017" name="Nat. Commun.">
        <title>Genome assembly with in vitro proximity ligation data and whole-genome triplication in lettuce.</title>
        <authorList>
            <person name="Reyes-Chin-Wo S."/>
            <person name="Wang Z."/>
            <person name="Yang X."/>
            <person name="Kozik A."/>
            <person name="Arikit S."/>
            <person name="Song C."/>
            <person name="Xia L."/>
            <person name="Froenicke L."/>
            <person name="Lavelle D.O."/>
            <person name="Truco M.J."/>
            <person name="Xia R."/>
            <person name="Zhu S."/>
            <person name="Xu C."/>
            <person name="Xu H."/>
            <person name="Xu X."/>
            <person name="Cox K."/>
            <person name="Korf I."/>
            <person name="Meyers B.C."/>
            <person name="Michelmore R.W."/>
        </authorList>
    </citation>
    <scope>NUCLEOTIDE SEQUENCE [LARGE SCALE GENOMIC DNA]</scope>
    <source>
        <strain evidence="3">cv. Salinas</strain>
        <tissue evidence="2">Seedlings</tissue>
    </source>
</reference>
<sequence length="356" mass="41111">MGFGDKMKSWLKGCLESSKSSVLFNGSPTEEFPISKGVKQGDPLSPFLFIAVMEGLSAATRAACDTRIFHVLGNLPSYYLSLFVAPEGIIDTLENMRNQFLWEGSDEKKVIHWISWDKVTTSKKSDGLGVGTIKALNVALITKWWWSVRQTDSKQWSHLEMWANPGWIFHSKCSQIKMDYQTPLTNIKFHWIKEIPLKVSCFIWRAHLGKIPTAKELVKSRVSMENLTCQMCNEKEESVDHILVDCAYAKKVMERIMRWCKVNIHTGDLQAVSDVLNFANQWGTCTKKRKIFLAFCYSTLRRIRIAMNEKVFKKNQLLLEKVIEYIKYVTFLWVKNTTSRKSHRVYQICDLSLGEE</sequence>
<evidence type="ECO:0000313" key="3">
    <source>
        <dbReference type="Proteomes" id="UP000235145"/>
    </source>
</evidence>
<dbReference type="Proteomes" id="UP000235145">
    <property type="component" value="Unassembled WGS sequence"/>
</dbReference>
<dbReference type="Pfam" id="PF13966">
    <property type="entry name" value="zf-RVT"/>
    <property type="match status" value="1"/>
</dbReference>
<gene>
    <name evidence="2" type="ORF">LSAT_V11C500290840</name>
</gene>
<dbReference type="PANTHER" id="PTHR33116:SF79">
    <property type="entry name" value="REVERSE TRANSCRIPTASE DOMAIN, ZINC FINGER, CCHC-TYPE-RELATED"/>
    <property type="match status" value="1"/>
</dbReference>
<organism evidence="2 3">
    <name type="scientific">Lactuca sativa</name>
    <name type="common">Garden lettuce</name>
    <dbReference type="NCBI Taxonomy" id="4236"/>
    <lineage>
        <taxon>Eukaryota</taxon>
        <taxon>Viridiplantae</taxon>
        <taxon>Streptophyta</taxon>
        <taxon>Embryophyta</taxon>
        <taxon>Tracheophyta</taxon>
        <taxon>Spermatophyta</taxon>
        <taxon>Magnoliopsida</taxon>
        <taxon>eudicotyledons</taxon>
        <taxon>Gunneridae</taxon>
        <taxon>Pentapetalae</taxon>
        <taxon>asterids</taxon>
        <taxon>campanulids</taxon>
        <taxon>Asterales</taxon>
        <taxon>Asteraceae</taxon>
        <taxon>Cichorioideae</taxon>
        <taxon>Cichorieae</taxon>
        <taxon>Lactucinae</taxon>
        <taxon>Lactuca</taxon>
    </lineage>
</organism>
<dbReference type="EMBL" id="NBSK02000005">
    <property type="protein sequence ID" value="KAJ0204559.1"/>
    <property type="molecule type" value="Genomic_DNA"/>
</dbReference>
<name>A0A9R1XBN9_LACSA</name>
<dbReference type="PANTHER" id="PTHR33116">
    <property type="entry name" value="REVERSE TRANSCRIPTASE ZINC-BINDING DOMAIN-CONTAINING PROTEIN-RELATED-RELATED"/>
    <property type="match status" value="1"/>
</dbReference>
<feature type="domain" description="Reverse transcriptase zinc-binding" evidence="1">
    <location>
        <begin position="183"/>
        <end position="252"/>
    </location>
</feature>
<protein>
    <recommendedName>
        <fullName evidence="1">Reverse transcriptase zinc-binding domain-containing protein</fullName>
    </recommendedName>
</protein>
<dbReference type="InterPro" id="IPR026960">
    <property type="entry name" value="RVT-Znf"/>
</dbReference>
<comment type="caution">
    <text evidence="2">The sequence shown here is derived from an EMBL/GenBank/DDBJ whole genome shotgun (WGS) entry which is preliminary data.</text>
</comment>
<evidence type="ECO:0000313" key="2">
    <source>
        <dbReference type="EMBL" id="KAJ0204559.1"/>
    </source>
</evidence>
<accession>A0A9R1XBN9</accession>
<keyword evidence="3" id="KW-1185">Reference proteome</keyword>
<dbReference type="AlphaFoldDB" id="A0A9R1XBN9"/>